<evidence type="ECO:0000313" key="2">
    <source>
        <dbReference type="Proteomes" id="UP000244906"/>
    </source>
</evidence>
<proteinExistence type="predicted"/>
<dbReference type="OrthoDB" id="3239593at2"/>
<dbReference type="RefSeq" id="WP_116685536.1">
    <property type="nucleotide sequence ID" value="NZ_CAWNYD010000001.1"/>
</dbReference>
<sequence length="390" mass="43238">MAAKPEALQPLAESSSQWQQTLQQAKGQSVYFNAWGGSEAINDHIRWVAKQIKIQYGIQLKHVKVDDIAPVVSRILTEKQAGKISNGSVDMVWINGENFRAMKNKGLLFGPFSNQLPATRYMDLANRPSLTLDFGEPVDGMEAPWGKAQLVFVYNSKRVKQTPQSITDLLQWSSANPGRFTYPAPPAFLGTTFLKQVLTELTEQPNVLQAPVTQANFTKVTAPLWKYLDQLHPQLWRKGRDFPTGGGQLFPLMDDGELDISFSFNPNAASNAIAQGELADNTRSFVMKNGSIGNTHFLAIPFNAEASAAAQVVINFMQSPDAQLNKANPEEVGDPTILAINALPEKWQKKFAQLPLGVATLRPEQLGKTLPEPHASWVEALEQAWLERYR</sequence>
<dbReference type="InterPro" id="IPR027020">
    <property type="entry name" value="YnjB"/>
</dbReference>
<reference evidence="1 2" key="1">
    <citation type="submission" date="2018-04" db="EMBL/GenBank/DDBJ databases">
        <title>Thalassorhabdus spongiae gen. nov., sp. nov., isolated from a marine sponge in South-West Iceland.</title>
        <authorList>
            <person name="Knobloch S."/>
            <person name="Daussin A."/>
            <person name="Johannsson R."/>
            <person name="Marteinsson V.T."/>
        </authorList>
    </citation>
    <scope>NUCLEOTIDE SEQUENCE [LARGE SCALE GENOMIC DNA]</scope>
    <source>
        <strain evidence="1 2">Hp12</strain>
    </source>
</reference>
<evidence type="ECO:0000313" key="1">
    <source>
        <dbReference type="EMBL" id="PVZ71947.1"/>
    </source>
</evidence>
<keyword evidence="2" id="KW-1185">Reference proteome</keyword>
<accession>A0A2V1H433</accession>
<dbReference type="Proteomes" id="UP000244906">
    <property type="component" value="Unassembled WGS sequence"/>
</dbReference>
<dbReference type="PANTHER" id="PTHR42779">
    <property type="entry name" value="PROTEIN YNJB"/>
    <property type="match status" value="1"/>
</dbReference>
<organism evidence="1 2">
    <name type="scientific">Pelagibaculum spongiae</name>
    <dbReference type="NCBI Taxonomy" id="2080658"/>
    <lineage>
        <taxon>Bacteria</taxon>
        <taxon>Pseudomonadati</taxon>
        <taxon>Pseudomonadota</taxon>
        <taxon>Gammaproteobacteria</taxon>
        <taxon>Oceanospirillales</taxon>
        <taxon>Pelagibaculum</taxon>
    </lineage>
</organism>
<dbReference type="InterPro" id="IPR006059">
    <property type="entry name" value="SBP"/>
</dbReference>
<dbReference type="Pfam" id="PF13416">
    <property type="entry name" value="SBP_bac_8"/>
    <property type="match status" value="1"/>
</dbReference>
<comment type="caution">
    <text evidence="1">The sequence shown here is derived from an EMBL/GenBank/DDBJ whole genome shotgun (WGS) entry which is preliminary data.</text>
</comment>
<gene>
    <name evidence="1" type="ORF">DC094_02685</name>
</gene>
<dbReference type="AlphaFoldDB" id="A0A2V1H433"/>
<dbReference type="NCBIfam" id="NF008633">
    <property type="entry name" value="PRK11622.1"/>
    <property type="match status" value="1"/>
</dbReference>
<dbReference type="PANTHER" id="PTHR42779:SF1">
    <property type="entry name" value="PROTEIN YNJB"/>
    <property type="match status" value="1"/>
</dbReference>
<name>A0A2V1H433_9GAMM</name>
<dbReference type="EMBL" id="QDDL01000001">
    <property type="protein sequence ID" value="PVZ71947.1"/>
    <property type="molecule type" value="Genomic_DNA"/>
</dbReference>
<protein>
    <submittedName>
        <fullName evidence="1">ABC transporter substrate-binding protein</fullName>
    </submittedName>
</protein>
<dbReference type="PIRSF" id="PIRSF029172">
    <property type="entry name" value="UCP029172_ABC_sbc_YnjB"/>
    <property type="match status" value="1"/>
</dbReference>
<dbReference type="Gene3D" id="3.40.190.10">
    <property type="entry name" value="Periplasmic binding protein-like II"/>
    <property type="match status" value="2"/>
</dbReference>
<dbReference type="SUPFAM" id="SSF53850">
    <property type="entry name" value="Periplasmic binding protein-like II"/>
    <property type="match status" value="1"/>
</dbReference>